<protein>
    <submittedName>
        <fullName evidence="2">Uncharacterized protein</fullName>
    </submittedName>
</protein>
<feature type="compositionally biased region" description="Basic and acidic residues" evidence="1">
    <location>
        <begin position="160"/>
        <end position="171"/>
    </location>
</feature>
<feature type="region of interest" description="Disordered" evidence="1">
    <location>
        <begin position="124"/>
        <end position="171"/>
    </location>
</feature>
<gene>
    <name evidence="2" type="ORF">CRG98_040116</name>
</gene>
<evidence type="ECO:0000313" key="3">
    <source>
        <dbReference type="Proteomes" id="UP000233551"/>
    </source>
</evidence>
<dbReference type="AlphaFoldDB" id="A0A2I0I6A0"/>
<accession>A0A2I0I6A0</accession>
<evidence type="ECO:0000313" key="2">
    <source>
        <dbReference type="EMBL" id="PKI39507.1"/>
    </source>
</evidence>
<reference evidence="2 3" key="1">
    <citation type="submission" date="2017-11" db="EMBL/GenBank/DDBJ databases">
        <title>De-novo sequencing of pomegranate (Punica granatum L.) genome.</title>
        <authorList>
            <person name="Akparov Z."/>
            <person name="Amiraslanov A."/>
            <person name="Hajiyeva S."/>
            <person name="Abbasov M."/>
            <person name="Kaur K."/>
            <person name="Hamwieh A."/>
            <person name="Solovyev V."/>
            <person name="Salamov A."/>
            <person name="Braich B."/>
            <person name="Kosarev P."/>
            <person name="Mahmoud A."/>
            <person name="Hajiyev E."/>
            <person name="Babayeva S."/>
            <person name="Izzatullayeva V."/>
            <person name="Mammadov A."/>
            <person name="Mammadov A."/>
            <person name="Sharifova S."/>
            <person name="Ojaghi J."/>
            <person name="Eynullazada K."/>
            <person name="Bayramov B."/>
            <person name="Abdulazimova A."/>
            <person name="Shahmuradov I."/>
        </authorList>
    </citation>
    <scope>NUCLEOTIDE SEQUENCE [LARGE SCALE GENOMIC DNA]</scope>
    <source>
        <strain evidence="3">cv. AG2017</strain>
        <tissue evidence="2">Leaf</tissue>
    </source>
</reference>
<keyword evidence="3" id="KW-1185">Reference proteome</keyword>
<organism evidence="2 3">
    <name type="scientific">Punica granatum</name>
    <name type="common">Pomegranate</name>
    <dbReference type="NCBI Taxonomy" id="22663"/>
    <lineage>
        <taxon>Eukaryota</taxon>
        <taxon>Viridiplantae</taxon>
        <taxon>Streptophyta</taxon>
        <taxon>Embryophyta</taxon>
        <taxon>Tracheophyta</taxon>
        <taxon>Spermatophyta</taxon>
        <taxon>Magnoliopsida</taxon>
        <taxon>eudicotyledons</taxon>
        <taxon>Gunneridae</taxon>
        <taxon>Pentapetalae</taxon>
        <taxon>rosids</taxon>
        <taxon>malvids</taxon>
        <taxon>Myrtales</taxon>
        <taxon>Lythraceae</taxon>
        <taxon>Punica</taxon>
    </lineage>
</organism>
<proteinExistence type="predicted"/>
<dbReference type="Proteomes" id="UP000233551">
    <property type="component" value="Unassembled WGS sequence"/>
</dbReference>
<dbReference type="EMBL" id="PGOL01003808">
    <property type="protein sequence ID" value="PKI39507.1"/>
    <property type="molecule type" value="Genomic_DNA"/>
</dbReference>
<sequence length="171" mass="18948">MAPRKQNSKSPINPGADMMGDPLDCVFGESTLREEIHDPTTSTASPEQLNFDHWIMETAICKVTGSRIEFGFAICCSLSPTPFKSRAAVYIWKLEKSLDSSVNNILALEGSRYFVIDNVAHDQSTSEAATGSRRDQPYHDSRSHRNHRNKPQITSSDSPIDPRGDIDGRPA</sequence>
<comment type="caution">
    <text evidence="2">The sequence shown here is derived from an EMBL/GenBank/DDBJ whole genome shotgun (WGS) entry which is preliminary data.</text>
</comment>
<feature type="compositionally biased region" description="Basic and acidic residues" evidence="1">
    <location>
        <begin position="132"/>
        <end position="143"/>
    </location>
</feature>
<evidence type="ECO:0000256" key="1">
    <source>
        <dbReference type="SAM" id="MobiDB-lite"/>
    </source>
</evidence>
<name>A0A2I0I6A0_PUNGR</name>